<proteinExistence type="predicted"/>
<dbReference type="InterPro" id="IPR036397">
    <property type="entry name" value="RNaseH_sf"/>
</dbReference>
<dbReference type="Pfam" id="PF13482">
    <property type="entry name" value="RNase_H_2"/>
    <property type="match status" value="1"/>
</dbReference>
<organism evidence="2">
    <name type="scientific">marine sediment metagenome</name>
    <dbReference type="NCBI Taxonomy" id="412755"/>
    <lineage>
        <taxon>unclassified sequences</taxon>
        <taxon>metagenomes</taxon>
        <taxon>ecological metagenomes</taxon>
    </lineage>
</organism>
<feature type="non-terminal residue" evidence="2">
    <location>
        <position position="203"/>
    </location>
</feature>
<name>X1J5K8_9ZZZZ</name>
<feature type="domain" description="YprB ribonuclease H-like" evidence="1">
    <location>
        <begin position="77"/>
        <end position="185"/>
    </location>
</feature>
<accession>X1J5K8</accession>
<dbReference type="InterPro" id="IPR038720">
    <property type="entry name" value="YprB_RNase_H-like_dom"/>
</dbReference>
<dbReference type="AlphaFoldDB" id="X1J5K8"/>
<evidence type="ECO:0000313" key="2">
    <source>
        <dbReference type="EMBL" id="GAH73624.1"/>
    </source>
</evidence>
<dbReference type="InterPro" id="IPR012337">
    <property type="entry name" value="RNaseH-like_sf"/>
</dbReference>
<protein>
    <recommendedName>
        <fullName evidence="1">YprB ribonuclease H-like domain-containing protein</fullName>
    </recommendedName>
</protein>
<comment type="caution">
    <text evidence="2">The sequence shown here is derived from an EMBL/GenBank/DDBJ whole genome shotgun (WGS) entry which is preliminary data.</text>
</comment>
<reference evidence="2" key="1">
    <citation type="journal article" date="2014" name="Front. Microbiol.">
        <title>High frequency of phylogenetically diverse reductive dehalogenase-homologous genes in deep subseafloor sedimentary metagenomes.</title>
        <authorList>
            <person name="Kawai M."/>
            <person name="Futagami T."/>
            <person name="Toyoda A."/>
            <person name="Takaki Y."/>
            <person name="Nishi S."/>
            <person name="Hori S."/>
            <person name="Arai W."/>
            <person name="Tsubouchi T."/>
            <person name="Morono Y."/>
            <person name="Uchiyama I."/>
            <person name="Ito T."/>
            <person name="Fujiyama A."/>
            <person name="Inagaki F."/>
            <person name="Takami H."/>
        </authorList>
    </citation>
    <scope>NUCLEOTIDE SEQUENCE</scope>
    <source>
        <strain evidence="2">Expedition CK06-06</strain>
    </source>
</reference>
<dbReference type="EMBL" id="BARU01030016">
    <property type="protein sequence ID" value="GAH73624.1"/>
    <property type="molecule type" value="Genomic_DNA"/>
</dbReference>
<sequence length="203" mass="23150">MATRKLLAFDTEISKPVLDMKRWRCERPVGISCGTTFTSDNDKRSWHGGEQPDGRLREQVPTIKCCELARYLLEMHASGYTILTWNGLEFDFDILAEECQDEALRKDLAKLALNHIDILFAIFSETGSMVSLDAAAKGMGIPGKAYGLTGEDAPKLWRQSREMQEKVLKYNAQDVRLTMVLHDAIYEKGYLQWATRSGRLKQW</sequence>
<dbReference type="GO" id="GO:0003676">
    <property type="term" value="F:nucleic acid binding"/>
    <property type="evidence" value="ECO:0007669"/>
    <property type="project" value="InterPro"/>
</dbReference>
<dbReference type="SUPFAM" id="SSF53098">
    <property type="entry name" value="Ribonuclease H-like"/>
    <property type="match status" value="1"/>
</dbReference>
<dbReference type="Gene3D" id="3.30.420.10">
    <property type="entry name" value="Ribonuclease H-like superfamily/Ribonuclease H"/>
    <property type="match status" value="1"/>
</dbReference>
<gene>
    <name evidence="2" type="ORF">S03H2_47681</name>
</gene>
<evidence type="ECO:0000259" key="1">
    <source>
        <dbReference type="Pfam" id="PF13482"/>
    </source>
</evidence>